<feature type="domain" description="Acyl-CoA dehydrogenase/oxidase N-terminal" evidence="1">
    <location>
        <begin position="16"/>
        <end position="110"/>
    </location>
</feature>
<dbReference type="Proteomes" id="UP001250858">
    <property type="component" value="Chromosome"/>
</dbReference>
<reference evidence="2 3" key="1">
    <citation type="submission" date="2023-09" db="EMBL/GenBank/DDBJ databases">
        <title>Complete genome of Streptomyces roseicoloratus T14.</title>
        <authorList>
            <person name="Bashizi T."/>
            <person name="Kim M.-J."/>
            <person name="Lee G."/>
            <person name="Tagele S.B."/>
            <person name="Shin J.-H."/>
        </authorList>
    </citation>
    <scope>NUCLEOTIDE SEQUENCE [LARGE SCALE GENOMIC DNA]</scope>
    <source>
        <strain evidence="2 3">T14</strain>
    </source>
</reference>
<dbReference type="InterPro" id="IPR009100">
    <property type="entry name" value="AcylCoA_DH/oxidase_NM_dom_sf"/>
</dbReference>
<dbReference type="Gene3D" id="1.10.540.10">
    <property type="entry name" value="Acyl-CoA dehydrogenase/oxidase, N-terminal domain"/>
    <property type="match status" value="1"/>
</dbReference>
<protein>
    <submittedName>
        <fullName evidence="2">Acyl-CoA dehydrogenase family protein</fullName>
    </submittedName>
</protein>
<organism evidence="2 3">
    <name type="scientific">Streptomyces roseicoloratus</name>
    <dbReference type="NCBI Taxonomy" id="2508722"/>
    <lineage>
        <taxon>Bacteria</taxon>
        <taxon>Bacillati</taxon>
        <taxon>Actinomycetota</taxon>
        <taxon>Actinomycetes</taxon>
        <taxon>Kitasatosporales</taxon>
        <taxon>Streptomycetaceae</taxon>
        <taxon>Streptomyces</taxon>
    </lineage>
</organism>
<keyword evidence="3" id="KW-1185">Reference proteome</keyword>
<dbReference type="Pfam" id="PF02771">
    <property type="entry name" value="Acyl-CoA_dh_N"/>
    <property type="match status" value="1"/>
</dbReference>
<evidence type="ECO:0000313" key="3">
    <source>
        <dbReference type="Proteomes" id="UP001250858"/>
    </source>
</evidence>
<accession>A0ABY9RPT1</accession>
<dbReference type="InterPro" id="IPR037069">
    <property type="entry name" value="AcylCoA_DH/ox_N_sf"/>
</dbReference>
<gene>
    <name evidence="2" type="ORF">RGF97_04075</name>
</gene>
<dbReference type="RefSeq" id="WP_309547900.1">
    <property type="nucleotide sequence ID" value="NZ_CP133762.1"/>
</dbReference>
<evidence type="ECO:0000313" key="2">
    <source>
        <dbReference type="EMBL" id="WMX44199.1"/>
    </source>
</evidence>
<dbReference type="SUPFAM" id="SSF56645">
    <property type="entry name" value="Acyl-CoA dehydrogenase NM domain-like"/>
    <property type="match status" value="1"/>
</dbReference>
<dbReference type="EMBL" id="CP133762">
    <property type="protein sequence ID" value="WMX44199.1"/>
    <property type="molecule type" value="Genomic_DNA"/>
</dbReference>
<sequence>MTPTTNPAPYALRCMESAREACAKALPGLAEELRDLPLSELESPGSPALAAFKRAGGAGLLVPRTYGGGGATALEAVRVSRALGALSPSLAVATAMHNFSVASLVALVASADASGLEWMLIEGIARDALLVASGFAEGRTGAGILDAAVTARPAESGTASW</sequence>
<evidence type="ECO:0000259" key="1">
    <source>
        <dbReference type="Pfam" id="PF02771"/>
    </source>
</evidence>
<proteinExistence type="predicted"/>
<dbReference type="InterPro" id="IPR013786">
    <property type="entry name" value="AcylCoA_DH/ox_N"/>
</dbReference>
<name>A0ABY9RPT1_9ACTN</name>